<dbReference type="RefSeq" id="WP_160626808.1">
    <property type="nucleotide sequence ID" value="NZ_CP047593.1"/>
</dbReference>
<accession>A0A6P1M636</accession>
<gene>
    <name evidence="1" type="ORF">GT409_03010</name>
</gene>
<dbReference type="Proteomes" id="UP000464954">
    <property type="component" value="Chromosome"/>
</dbReference>
<proteinExistence type="predicted"/>
<evidence type="ECO:0000313" key="1">
    <source>
        <dbReference type="EMBL" id="QHI68463.1"/>
    </source>
</evidence>
<protein>
    <submittedName>
        <fullName evidence="1">Uncharacterized protein</fullName>
    </submittedName>
</protein>
<evidence type="ECO:0000313" key="2">
    <source>
        <dbReference type="Proteomes" id="UP000464954"/>
    </source>
</evidence>
<reference evidence="1 2" key="1">
    <citation type="submission" date="2020-01" db="EMBL/GenBank/DDBJ databases">
        <title>Ponticoccus aerotolerans gen. nov., sp. nov., an anaerobic bacterium and proposal of Ponticoccusceae fam. nov., Ponticoccusles ord. nov. and Ponticoccuse classis nov. in the phylum Kiritimatiellaeota.</title>
        <authorList>
            <person name="Zhou L.Y."/>
            <person name="Du Z.J."/>
        </authorList>
    </citation>
    <scope>NUCLEOTIDE SEQUENCE [LARGE SCALE GENOMIC DNA]</scope>
    <source>
        <strain evidence="1 2">S-5007</strain>
    </source>
</reference>
<organism evidence="1 2">
    <name type="scientific">Tichowtungia aerotolerans</name>
    <dbReference type="NCBI Taxonomy" id="2697043"/>
    <lineage>
        <taxon>Bacteria</taxon>
        <taxon>Pseudomonadati</taxon>
        <taxon>Kiritimatiellota</taxon>
        <taxon>Tichowtungiia</taxon>
        <taxon>Tichowtungiales</taxon>
        <taxon>Tichowtungiaceae</taxon>
        <taxon>Tichowtungia</taxon>
    </lineage>
</organism>
<sequence length="179" mass="19306">MTNAWIIDGQKTDSASGGGSELLVELKLQSNGGSPFLFGTHHHNKIGCGQFTPTEVSDPENCWTSDAFNAPSDGVYEFVVEGADLKQLVTTVMVSNDPFGFGVLINDTFIYYSTTPGPGVSGDGRSSQFRIQLELTAGDTCKLISLTNWIPFHNLHPSYTDVHAGPANSKIRIYKCALS</sequence>
<keyword evidence="2" id="KW-1185">Reference proteome</keyword>
<dbReference type="EMBL" id="CP047593">
    <property type="protein sequence ID" value="QHI68463.1"/>
    <property type="molecule type" value="Genomic_DNA"/>
</dbReference>
<dbReference type="KEGG" id="taer:GT409_03010"/>
<dbReference type="AlphaFoldDB" id="A0A6P1M636"/>
<name>A0A6P1M636_9BACT</name>